<reference evidence="4" key="1">
    <citation type="submission" date="2014-03" db="EMBL/GenBank/DDBJ databases">
        <authorList>
            <person name="Urmite Genomes U."/>
        </authorList>
    </citation>
    <scope>NUCLEOTIDE SEQUENCE [LARGE SCALE GENOMIC DNA]</scope>
    <source>
        <strain evidence="4">HD-03</strain>
    </source>
</reference>
<accession>A0A024P8L6</accession>
<dbReference type="SUPFAM" id="SSF52794">
    <property type="entry name" value="PTS system IIB component-like"/>
    <property type="match status" value="1"/>
</dbReference>
<evidence type="ECO:0000256" key="1">
    <source>
        <dbReference type="ARBA" id="ARBA00022679"/>
    </source>
</evidence>
<name>A0A024P8L6_9BACI</name>
<dbReference type="InterPro" id="IPR003501">
    <property type="entry name" value="PTS_EIIB_2/3"/>
</dbReference>
<keyword evidence="4" id="KW-1185">Reference proteome</keyword>
<reference evidence="3 4" key="2">
    <citation type="submission" date="2014-05" db="EMBL/GenBank/DDBJ databases">
        <title>Draft genome sequence of Halobacillus karajensis HK-03.</title>
        <authorList>
            <person name="Khelaifia S."/>
            <person name="Croce O."/>
            <person name="Lagier J.C."/>
            <person name="Raoult D."/>
        </authorList>
    </citation>
    <scope>NUCLEOTIDE SEQUENCE [LARGE SCALE GENOMIC DNA]</scope>
    <source>
        <strain evidence="3 4">HD-03</strain>
    </source>
</reference>
<dbReference type="Pfam" id="PF02302">
    <property type="entry name" value="PTS_IIB"/>
    <property type="match status" value="1"/>
</dbReference>
<evidence type="ECO:0000259" key="2">
    <source>
        <dbReference type="PROSITE" id="PS51099"/>
    </source>
</evidence>
<dbReference type="GO" id="GO:0008982">
    <property type="term" value="F:protein-N(PI)-phosphohistidine-sugar phosphotransferase activity"/>
    <property type="evidence" value="ECO:0007669"/>
    <property type="project" value="InterPro"/>
</dbReference>
<dbReference type="Proteomes" id="UP000028868">
    <property type="component" value="Unassembled WGS sequence"/>
</dbReference>
<keyword evidence="1" id="KW-0808">Transferase</keyword>
<evidence type="ECO:0000313" key="3">
    <source>
        <dbReference type="EMBL" id="CDQ25188.1"/>
    </source>
</evidence>
<dbReference type="EMBL" id="CCDI010000004">
    <property type="protein sequence ID" value="CDQ25188.1"/>
    <property type="molecule type" value="Genomic_DNA"/>
</dbReference>
<gene>
    <name evidence="3" type="primary">ulaB</name>
    <name evidence="3" type="ORF">BN983_03499</name>
</gene>
<feature type="domain" description="PTS EIIB type-2" evidence="2">
    <location>
        <begin position="3"/>
        <end position="89"/>
    </location>
</feature>
<comment type="caution">
    <text evidence="3">The sequence shown here is derived from an EMBL/GenBank/DDBJ whole genome shotgun (WGS) entry which is preliminary data.</text>
</comment>
<dbReference type="InterPro" id="IPR036095">
    <property type="entry name" value="PTS_EIIB-like_sf"/>
</dbReference>
<dbReference type="AlphaFoldDB" id="A0A024P8L6"/>
<proteinExistence type="predicted"/>
<evidence type="ECO:0000313" key="4">
    <source>
        <dbReference type="Proteomes" id="UP000028868"/>
    </source>
</evidence>
<dbReference type="InterPro" id="IPR013011">
    <property type="entry name" value="PTS_EIIB_2"/>
</dbReference>
<dbReference type="PROSITE" id="PS51099">
    <property type="entry name" value="PTS_EIIB_TYPE_2"/>
    <property type="match status" value="1"/>
</dbReference>
<protein>
    <submittedName>
        <fullName evidence="3">Ascorbate-specific phosphotransferase enzyme IIB component</fullName>
    </submittedName>
</protein>
<sequence length="89" mass="9794">MMKKVLVVCGNGLGSSMIVEMNVKAALEDMGKEAEVSHTDLTTAKTEQADLFLGSEDIVESLEDGHKNVVKLKNLMDKNELREALEQNM</sequence>
<organism evidence="3 4">
    <name type="scientific">Halobacillus karajensis</name>
    <dbReference type="NCBI Taxonomy" id="195088"/>
    <lineage>
        <taxon>Bacteria</taxon>
        <taxon>Bacillati</taxon>
        <taxon>Bacillota</taxon>
        <taxon>Bacilli</taxon>
        <taxon>Bacillales</taxon>
        <taxon>Bacillaceae</taxon>
        <taxon>Halobacillus</taxon>
    </lineage>
</organism>
<dbReference type="CDD" id="cd05563">
    <property type="entry name" value="PTS_IIB_ascorbate"/>
    <property type="match status" value="1"/>
</dbReference>
<dbReference type="Gene3D" id="3.40.50.2300">
    <property type="match status" value="1"/>
</dbReference>
<dbReference type="GO" id="GO:0009401">
    <property type="term" value="P:phosphoenolpyruvate-dependent sugar phosphotransferase system"/>
    <property type="evidence" value="ECO:0007669"/>
    <property type="project" value="InterPro"/>
</dbReference>